<reference evidence="1" key="1">
    <citation type="submission" date="2020-08" db="EMBL/GenBank/DDBJ databases">
        <title>Multicomponent nature underlies the extraordinary mechanical properties of spider dragline silk.</title>
        <authorList>
            <person name="Kono N."/>
            <person name="Nakamura H."/>
            <person name="Mori M."/>
            <person name="Yoshida Y."/>
            <person name="Ohtoshi R."/>
            <person name="Malay A.D."/>
            <person name="Moran D.A.P."/>
            <person name="Tomita M."/>
            <person name="Numata K."/>
            <person name="Arakawa K."/>
        </authorList>
    </citation>
    <scope>NUCLEOTIDE SEQUENCE</scope>
</reference>
<accession>A0A8X6QHF0</accession>
<dbReference type="AlphaFoldDB" id="A0A8X6QHF0"/>
<dbReference type="EMBL" id="BMAW01030995">
    <property type="protein sequence ID" value="GFU19086.1"/>
    <property type="molecule type" value="Genomic_DNA"/>
</dbReference>
<evidence type="ECO:0000313" key="1">
    <source>
        <dbReference type="EMBL" id="GFU19086.1"/>
    </source>
</evidence>
<keyword evidence="2" id="KW-1185">Reference proteome</keyword>
<protein>
    <submittedName>
        <fullName evidence="1">Uncharacterized protein</fullName>
    </submittedName>
</protein>
<comment type="caution">
    <text evidence="1">The sequence shown here is derived from an EMBL/GenBank/DDBJ whole genome shotgun (WGS) entry which is preliminary data.</text>
</comment>
<gene>
    <name evidence="1" type="ORF">NPIL_456851</name>
</gene>
<sequence>MSKCVPGNFILFRNYSRHTKFRSVDRLESGRMEATNEASYSVHHFSHLLRREVESIILPLRTKKFNVPTDNPNVSKSPTLLGGCFTSLAAPFPERDATLGKSLSLSAPSYLSAHHSMKN</sequence>
<organism evidence="1 2">
    <name type="scientific">Nephila pilipes</name>
    <name type="common">Giant wood spider</name>
    <name type="synonym">Nephila maculata</name>
    <dbReference type="NCBI Taxonomy" id="299642"/>
    <lineage>
        <taxon>Eukaryota</taxon>
        <taxon>Metazoa</taxon>
        <taxon>Ecdysozoa</taxon>
        <taxon>Arthropoda</taxon>
        <taxon>Chelicerata</taxon>
        <taxon>Arachnida</taxon>
        <taxon>Araneae</taxon>
        <taxon>Araneomorphae</taxon>
        <taxon>Entelegynae</taxon>
        <taxon>Araneoidea</taxon>
        <taxon>Nephilidae</taxon>
        <taxon>Nephila</taxon>
    </lineage>
</organism>
<evidence type="ECO:0000313" key="2">
    <source>
        <dbReference type="Proteomes" id="UP000887013"/>
    </source>
</evidence>
<dbReference type="Proteomes" id="UP000887013">
    <property type="component" value="Unassembled WGS sequence"/>
</dbReference>
<name>A0A8X6QHF0_NEPPI</name>
<proteinExistence type="predicted"/>